<organism evidence="2 3">
    <name type="scientific">Shewanella algidipiscicola</name>
    <dbReference type="NCBI Taxonomy" id="614070"/>
    <lineage>
        <taxon>Bacteria</taxon>
        <taxon>Pseudomonadati</taxon>
        <taxon>Pseudomonadota</taxon>
        <taxon>Gammaproteobacteria</taxon>
        <taxon>Alteromonadales</taxon>
        <taxon>Shewanellaceae</taxon>
        <taxon>Shewanella</taxon>
    </lineage>
</organism>
<dbReference type="EMBL" id="BPFB01000034">
    <property type="protein sequence ID" value="GIU49093.1"/>
    <property type="molecule type" value="Genomic_DNA"/>
</dbReference>
<dbReference type="RefSeq" id="WP_119978712.1">
    <property type="nucleotide sequence ID" value="NZ_BPFB01000034.1"/>
</dbReference>
<keyword evidence="1" id="KW-0472">Membrane</keyword>
<sequence length="120" mass="13086">MSNKNLSNESKGTPKAQSKLIWAGAFIVLLFLLANKESNSESSVSKTTIPKGVVSSGSCIDKIHSITLYDRNRLKYTGSNDSIVYVNYKNDHGRVHKFRCSGPAGTVELFAEGAGIWMAM</sequence>
<keyword evidence="1" id="KW-1133">Transmembrane helix</keyword>
<name>A0ABQ4PLU5_9GAMM</name>
<dbReference type="Proteomes" id="UP000761574">
    <property type="component" value="Unassembled WGS sequence"/>
</dbReference>
<keyword evidence="1" id="KW-0812">Transmembrane</keyword>
<proteinExistence type="predicted"/>
<feature type="transmembrane region" description="Helical" evidence="1">
    <location>
        <begin position="20"/>
        <end position="36"/>
    </location>
</feature>
<gene>
    <name evidence="2" type="ORF">TUM4630_26950</name>
</gene>
<evidence type="ECO:0000256" key="1">
    <source>
        <dbReference type="SAM" id="Phobius"/>
    </source>
</evidence>
<reference evidence="2 3" key="1">
    <citation type="submission" date="2021-05" db="EMBL/GenBank/DDBJ databases">
        <title>Molecular characterization for Shewanella algae harboring chromosomal blaOXA-55-like strains isolated from clinical and environment sample.</title>
        <authorList>
            <person name="Ohama Y."/>
            <person name="Aoki K."/>
            <person name="Harada S."/>
            <person name="Moriya K."/>
            <person name="Ishii Y."/>
            <person name="Tateda K."/>
        </authorList>
    </citation>
    <scope>NUCLEOTIDE SEQUENCE [LARGE SCALE GENOMIC DNA]</scope>
    <source>
        <strain evidence="2 3">LMG 23746</strain>
    </source>
</reference>
<evidence type="ECO:0000313" key="3">
    <source>
        <dbReference type="Proteomes" id="UP000761574"/>
    </source>
</evidence>
<keyword evidence="3" id="KW-1185">Reference proteome</keyword>
<accession>A0ABQ4PLU5</accession>
<evidence type="ECO:0000313" key="2">
    <source>
        <dbReference type="EMBL" id="GIU49093.1"/>
    </source>
</evidence>
<protein>
    <submittedName>
        <fullName evidence="2">Uncharacterized protein</fullName>
    </submittedName>
</protein>
<comment type="caution">
    <text evidence="2">The sequence shown here is derived from an EMBL/GenBank/DDBJ whole genome shotgun (WGS) entry which is preliminary data.</text>
</comment>